<feature type="compositionally biased region" description="Low complexity" evidence="1">
    <location>
        <begin position="545"/>
        <end position="572"/>
    </location>
</feature>
<feature type="compositionally biased region" description="Low complexity" evidence="1">
    <location>
        <begin position="418"/>
        <end position="429"/>
    </location>
</feature>
<evidence type="ECO:0000313" key="3">
    <source>
        <dbReference type="Proteomes" id="UP000789739"/>
    </source>
</evidence>
<dbReference type="AlphaFoldDB" id="A0A9N9G2B6"/>
<reference evidence="2" key="1">
    <citation type="submission" date="2021-06" db="EMBL/GenBank/DDBJ databases">
        <authorList>
            <person name="Kallberg Y."/>
            <person name="Tangrot J."/>
            <person name="Rosling A."/>
        </authorList>
    </citation>
    <scope>NUCLEOTIDE SEQUENCE</scope>
    <source>
        <strain evidence="2">BR232B</strain>
    </source>
</reference>
<keyword evidence="3" id="KW-1185">Reference proteome</keyword>
<dbReference type="EMBL" id="CAJVPI010000789">
    <property type="protein sequence ID" value="CAG8572314.1"/>
    <property type="molecule type" value="Genomic_DNA"/>
</dbReference>
<feature type="region of interest" description="Disordered" evidence="1">
    <location>
        <begin position="199"/>
        <end position="399"/>
    </location>
</feature>
<feature type="compositionally biased region" description="Polar residues" evidence="1">
    <location>
        <begin position="279"/>
        <end position="355"/>
    </location>
</feature>
<protein>
    <submittedName>
        <fullName evidence="2">3704_t:CDS:1</fullName>
    </submittedName>
</protein>
<accession>A0A9N9G2B6</accession>
<feature type="region of interest" description="Disordered" evidence="1">
    <location>
        <begin position="450"/>
        <end position="477"/>
    </location>
</feature>
<evidence type="ECO:0000256" key="1">
    <source>
        <dbReference type="SAM" id="MobiDB-lite"/>
    </source>
</evidence>
<evidence type="ECO:0000313" key="2">
    <source>
        <dbReference type="EMBL" id="CAG8572314.1"/>
    </source>
</evidence>
<feature type="compositionally biased region" description="Low complexity" evidence="1">
    <location>
        <begin position="451"/>
        <end position="471"/>
    </location>
</feature>
<comment type="caution">
    <text evidence="2">The sequence shown here is derived from an EMBL/GenBank/DDBJ whole genome shotgun (WGS) entry which is preliminary data.</text>
</comment>
<feature type="compositionally biased region" description="Polar residues" evidence="1">
    <location>
        <begin position="249"/>
        <end position="271"/>
    </location>
</feature>
<gene>
    <name evidence="2" type="ORF">PBRASI_LOCUS6167</name>
</gene>
<feature type="compositionally biased region" description="Polar residues" evidence="1">
    <location>
        <begin position="385"/>
        <end position="399"/>
    </location>
</feature>
<feature type="region of interest" description="Disordered" evidence="1">
    <location>
        <begin position="545"/>
        <end position="575"/>
    </location>
</feature>
<dbReference type="OrthoDB" id="10658335at2759"/>
<organism evidence="2 3">
    <name type="scientific">Paraglomus brasilianum</name>
    <dbReference type="NCBI Taxonomy" id="144538"/>
    <lineage>
        <taxon>Eukaryota</taxon>
        <taxon>Fungi</taxon>
        <taxon>Fungi incertae sedis</taxon>
        <taxon>Mucoromycota</taxon>
        <taxon>Glomeromycotina</taxon>
        <taxon>Glomeromycetes</taxon>
        <taxon>Paraglomerales</taxon>
        <taxon>Paraglomeraceae</taxon>
        <taxon>Paraglomus</taxon>
    </lineage>
</organism>
<feature type="region of interest" description="Disordered" evidence="1">
    <location>
        <begin position="47"/>
        <end position="102"/>
    </location>
</feature>
<sequence length="659" mass="70962">MPFGLRIQYCGKRCWDKKDSAIGHGDLKVKNNENINKSRQPGVVVAQYPTSPPSRTNVVPSQQQLSPPIQQTNRSPSPKYSDQQNYYSQTNNSSPGLGATKSLDNLKNGLKSAAINQIKKLGPNDVDNFVNGYSGNNTENTTEAGEANTTGGMISGFVDGFIGNNNTDDVSRYDGSNTENAPSSGNAAFANTIRTILQPQNGAQQETRRNSSDYSSSDDSDYGRGGKVSKNRARIDNNNAANNDGGFYVSTQQPYQSITQHAVVSPTSQPQRHPLPRIPNSQPQQPYSPRTPVSQSQQPYSPRTPVSQSQQPYSPRTPVSQSQQPYLPRTPISQSQQPRTPVSQSQQPYSPRTPVSQSQQPYSQPTSPNYQPPQYQNNPSSSQSANGSVPPQQPMQRGTNNVAQNQVGQPQRVNHQHAANGGNNKTNTGANVLAGIRGFNNAVNTVNKVLNTGNNNSDDNGNNTNDTDSTSIPASIINGNFDPVQQIQNANMTSIVASSGKMAMKLFGNKLAKKAAKKAAENTRKVDSDSFPATANEAGYEYGNANPNANPNVNPNVNPNANPNVNPNANPNGTRGRRVDISAAAAATNAIYNEYRKQVQNSEFVPSQFSQSVISPTSSVSDEGFVDATTEKNSIDYSAVANVLGQNASDTYRQIFTSN</sequence>
<feature type="compositionally biased region" description="Polar residues" evidence="1">
    <location>
        <begin position="72"/>
        <end position="95"/>
    </location>
</feature>
<proteinExistence type="predicted"/>
<feature type="region of interest" description="Disordered" evidence="1">
    <location>
        <begin position="410"/>
        <end position="429"/>
    </location>
</feature>
<name>A0A9N9G2B6_9GLOM</name>
<feature type="compositionally biased region" description="Low complexity" evidence="1">
    <location>
        <begin position="60"/>
        <end position="71"/>
    </location>
</feature>
<dbReference type="Proteomes" id="UP000789739">
    <property type="component" value="Unassembled WGS sequence"/>
</dbReference>
<feature type="compositionally biased region" description="Low complexity" evidence="1">
    <location>
        <begin position="356"/>
        <end position="384"/>
    </location>
</feature>